<dbReference type="InterPro" id="IPR016169">
    <property type="entry name" value="FAD-bd_PCMH_sub2"/>
</dbReference>
<dbReference type="InterPro" id="IPR016166">
    <property type="entry name" value="FAD-bd_PCMH"/>
</dbReference>
<dbReference type="Gene3D" id="3.30.70.2740">
    <property type="match status" value="1"/>
</dbReference>
<dbReference type="GO" id="GO:1903457">
    <property type="term" value="P:lactate catabolic process"/>
    <property type="evidence" value="ECO:0007669"/>
    <property type="project" value="TreeGrafter"/>
</dbReference>
<reference evidence="9 10" key="2">
    <citation type="journal article" date="2011" name="Mol. Biol. Evol.">
        <title>Unity in variety--the pan-genome of the Chlamydiae.</title>
        <authorList>
            <person name="Collingro A."/>
            <person name="Tischler P."/>
            <person name="Weinmaier T."/>
            <person name="Penz T."/>
            <person name="Heinz E."/>
            <person name="Brunham R.C."/>
            <person name="Read T.D."/>
            <person name="Bavoil P.M."/>
            <person name="Sachse K."/>
            <person name="Kahane S."/>
            <person name="Friedman M.G."/>
            <person name="Rattei T."/>
            <person name="Myers G.S."/>
            <person name="Horn M."/>
        </authorList>
    </citation>
    <scope>NUCLEOTIDE SEQUENCE [LARGE SCALE GENOMIC DNA]</scope>
    <source>
        <strain evidence="10">UV7</strain>
    </source>
</reference>
<dbReference type="AlphaFoldDB" id="F8KZ31"/>
<keyword evidence="3" id="KW-0479">Metal-binding</keyword>
<dbReference type="Pfam" id="PF13183">
    <property type="entry name" value="Fer4_8"/>
    <property type="match status" value="1"/>
</dbReference>
<dbReference type="Gene3D" id="3.30.465.10">
    <property type="match status" value="1"/>
</dbReference>
<evidence type="ECO:0000256" key="1">
    <source>
        <dbReference type="ARBA" id="ARBA00001974"/>
    </source>
</evidence>
<evidence type="ECO:0000313" key="9">
    <source>
        <dbReference type="EMBL" id="CCB86154.1"/>
    </source>
</evidence>
<dbReference type="InterPro" id="IPR004113">
    <property type="entry name" value="FAD-bd_oxidored_4_C"/>
</dbReference>
<dbReference type="Gene3D" id="1.10.45.10">
    <property type="entry name" value="Vanillyl-alcohol Oxidase, Chain A, domain 4"/>
    <property type="match status" value="1"/>
</dbReference>
<dbReference type="GO" id="GO:0071949">
    <property type="term" value="F:FAD binding"/>
    <property type="evidence" value="ECO:0007669"/>
    <property type="project" value="InterPro"/>
</dbReference>
<evidence type="ECO:0000256" key="7">
    <source>
        <dbReference type="ARBA" id="ARBA00023014"/>
    </source>
</evidence>
<dbReference type="PROSITE" id="PS00198">
    <property type="entry name" value="4FE4S_FER_1"/>
    <property type="match status" value="1"/>
</dbReference>
<keyword evidence="2" id="KW-0285">Flavoprotein</keyword>
<dbReference type="InterPro" id="IPR006094">
    <property type="entry name" value="Oxid_FAD_bind_N"/>
</dbReference>
<feature type="domain" description="FAD-binding PCMH-type" evidence="8">
    <location>
        <begin position="35"/>
        <end position="263"/>
    </location>
</feature>
<protein>
    <recommendedName>
        <fullName evidence="8">FAD-binding PCMH-type domain-containing protein</fullName>
    </recommendedName>
</protein>
<dbReference type="Pfam" id="PF02754">
    <property type="entry name" value="CCG"/>
    <property type="match status" value="2"/>
</dbReference>
<evidence type="ECO:0000256" key="5">
    <source>
        <dbReference type="ARBA" id="ARBA00023002"/>
    </source>
</evidence>
<dbReference type="InterPro" id="IPR009051">
    <property type="entry name" value="Helical_ferredxn"/>
</dbReference>
<dbReference type="InterPro" id="IPR004017">
    <property type="entry name" value="Cys_rich_dom"/>
</dbReference>
<dbReference type="InterPro" id="IPR017900">
    <property type="entry name" value="4Fe4S_Fe_S_CS"/>
</dbReference>
<keyword evidence="10" id="KW-1185">Reference proteome</keyword>
<dbReference type="InterPro" id="IPR016164">
    <property type="entry name" value="FAD-linked_Oxase-like_C"/>
</dbReference>
<dbReference type="STRING" id="765952.PUV_12040"/>
<dbReference type="PANTHER" id="PTHR11748">
    <property type="entry name" value="D-LACTATE DEHYDROGENASE"/>
    <property type="match status" value="1"/>
</dbReference>
<evidence type="ECO:0000256" key="2">
    <source>
        <dbReference type="ARBA" id="ARBA00022630"/>
    </source>
</evidence>
<dbReference type="SUPFAM" id="SSF55103">
    <property type="entry name" value="FAD-linked oxidases, C-terminal domain"/>
    <property type="match status" value="1"/>
</dbReference>
<dbReference type="GO" id="GO:0046872">
    <property type="term" value="F:metal ion binding"/>
    <property type="evidence" value="ECO:0007669"/>
    <property type="project" value="UniProtKB-KW"/>
</dbReference>
<dbReference type="GO" id="GO:0008720">
    <property type="term" value="F:D-lactate dehydrogenase (NAD+) activity"/>
    <property type="evidence" value="ECO:0007669"/>
    <property type="project" value="TreeGrafter"/>
</dbReference>
<dbReference type="Proteomes" id="UP000000495">
    <property type="component" value="Chromosome"/>
</dbReference>
<dbReference type="Pfam" id="PF01565">
    <property type="entry name" value="FAD_binding_4"/>
    <property type="match status" value="1"/>
</dbReference>
<evidence type="ECO:0000256" key="6">
    <source>
        <dbReference type="ARBA" id="ARBA00023004"/>
    </source>
</evidence>
<dbReference type="PROSITE" id="PS51387">
    <property type="entry name" value="FAD_PCMH"/>
    <property type="match status" value="1"/>
</dbReference>
<dbReference type="eggNOG" id="COG0277">
    <property type="taxonomic scope" value="Bacteria"/>
</dbReference>
<reference key="1">
    <citation type="journal article" date="2011" name="Mol. Biol. Evol.">
        <title>Unity in variety -- the pan-genome of the Chlamydiae.</title>
        <authorList>
            <person name="Collingro A."/>
            <person name="Tischler P."/>
            <person name="Weinmaier T."/>
            <person name="Penz T."/>
            <person name="Heinz E."/>
            <person name="Brunham R.C."/>
            <person name="Read T.D."/>
            <person name="Bavoil P.M."/>
            <person name="Sachse K."/>
            <person name="Kahane S."/>
            <person name="Friedman M.G."/>
            <person name="Rattei T."/>
            <person name="Myers G.S.A."/>
            <person name="Horn M."/>
        </authorList>
    </citation>
    <scope>NUCLEOTIDE SEQUENCE</scope>
    <source>
        <strain>UV7</strain>
    </source>
</reference>
<dbReference type="InterPro" id="IPR016171">
    <property type="entry name" value="Vanillyl_alc_oxidase_C-sub2"/>
</dbReference>
<sequence length="955" mass="106891">MQFKELEKDLKTHLSGDVHFDEISRKIYSVDASIYEIDPIGIVLPRSKEDLIEAVKIAKKHRIPIIPRGAATGITGGCIGKALILDTSKYLNRILHIDYANESVTCEPGVVQDVLNATLASHGYRLGPDTSTGNRATLGGMLANNSAGARSLRYGKMVDHVQSVELLLSCGSLMTCQMVDEESFNQKQTLDNSEGRIYRTLHNIRQNDAEEIELRFPKIPRRVSGYNLDELIKPFPLNISQLIAGSEGTLGICTEITMHISKKPMHTALGLLYFHNLITAMHAVMPLLSHQPLAIEMIDHQIIDAGRRSPPLKNKLEWLRTDAKILIFVEFDAQTLEELNQKLKQFQDDILTRSICDHLHILTNASQIAHVWEMRKAGLGLLLSKRSYSRAIAFIEDVAVPPENLASFMQKLTTYLQSQGKEAGIYGHVGAGCMHVRPYMDLRNPKELQKMQQIMDAVSSLVLEEGGSMSGEHGDGRVRSWLHEKMFGEKIVHAFQELKTAFDPDLRMNPGKIVFPTPFLEDLRQGPQMQPSIVSPFLDFTREGGFDLSVDLCNGNGRCRKGEGTMCPSFQATQDEYDTTRARAQALRALIRGDLANSTPSNVEVHAVLDLCLECKGCKTECPSQVDMAKMKAEMTYQYQQKHGIPLRSRLFGQIGRVNWLLSHMPTFFNWLLAKQWFKNLQTWGGIAFERSLPPLNTIRFSTWFKKYTQPTGLDKQVVLFNDTFTEFNELNIGQSAVKVLNALGYFVILPAWQCCGRPLISKGMLVQAREKADALIQSLSPLAEKDLFIIGLEPSCILTIQDDFQDLTQQAQDQIKKIKGLCLTFDEFISKHLEKEAFPTKTSTETPLKLHVHCHQKALVGTSPSLAILKSLPNHQVELIQAGCCGMAGSFGYEKEHYGISMKIGELHLFPAIRQAPEDTKIIANGMSCRAQIKQGTNKKAQHLAEFLADILNV</sequence>
<name>F8KZ31_PARAV</name>
<dbReference type="KEGG" id="puv:PUV_12040"/>
<dbReference type="EMBL" id="FR872580">
    <property type="protein sequence ID" value="CCB86154.1"/>
    <property type="molecule type" value="Genomic_DNA"/>
</dbReference>
<keyword evidence="5" id="KW-0560">Oxidoreductase</keyword>
<evidence type="ECO:0000313" key="10">
    <source>
        <dbReference type="Proteomes" id="UP000000495"/>
    </source>
</evidence>
<evidence type="ECO:0000256" key="3">
    <source>
        <dbReference type="ARBA" id="ARBA00022723"/>
    </source>
</evidence>
<gene>
    <name evidence="9" type="ordered locus">PUV_12040</name>
</gene>
<dbReference type="HOGENOM" id="CLU_010756_0_0_0"/>
<comment type="cofactor">
    <cofactor evidence="1">
        <name>FAD</name>
        <dbReference type="ChEBI" id="CHEBI:57692"/>
    </cofactor>
</comment>
<dbReference type="SUPFAM" id="SSF46548">
    <property type="entry name" value="alpha-helical ferredoxin"/>
    <property type="match status" value="1"/>
</dbReference>
<evidence type="ECO:0000259" key="8">
    <source>
        <dbReference type="PROSITE" id="PS51387"/>
    </source>
</evidence>
<dbReference type="GO" id="GO:0004458">
    <property type="term" value="F:D-lactate dehydrogenase (cytochrome) activity"/>
    <property type="evidence" value="ECO:0007669"/>
    <property type="project" value="TreeGrafter"/>
</dbReference>
<dbReference type="SUPFAM" id="SSF56176">
    <property type="entry name" value="FAD-binding/transporter-associated domain-like"/>
    <property type="match status" value="1"/>
</dbReference>
<proteinExistence type="predicted"/>
<dbReference type="InterPro" id="IPR017896">
    <property type="entry name" value="4Fe4S_Fe-S-bd"/>
</dbReference>
<dbReference type="Gene3D" id="1.10.1060.10">
    <property type="entry name" value="Alpha-helical ferredoxin"/>
    <property type="match status" value="1"/>
</dbReference>
<dbReference type="eggNOG" id="COG0247">
    <property type="taxonomic scope" value="Bacteria"/>
</dbReference>
<dbReference type="PANTHER" id="PTHR11748:SF119">
    <property type="entry name" value="D-2-HYDROXYGLUTARATE DEHYDROGENASE"/>
    <property type="match status" value="1"/>
</dbReference>
<keyword evidence="6" id="KW-0408">Iron</keyword>
<accession>F8KZ31</accession>
<keyword evidence="4" id="KW-0274">FAD</keyword>
<keyword evidence="7" id="KW-0411">Iron-sulfur</keyword>
<evidence type="ECO:0000256" key="4">
    <source>
        <dbReference type="ARBA" id="ARBA00022827"/>
    </source>
</evidence>
<dbReference type="InterPro" id="IPR036318">
    <property type="entry name" value="FAD-bd_PCMH-like_sf"/>
</dbReference>
<dbReference type="GO" id="GO:0051536">
    <property type="term" value="F:iron-sulfur cluster binding"/>
    <property type="evidence" value="ECO:0007669"/>
    <property type="project" value="UniProtKB-KW"/>
</dbReference>
<organism evidence="9 10">
    <name type="scientific">Parachlamydia acanthamoebae (strain UV7)</name>
    <dbReference type="NCBI Taxonomy" id="765952"/>
    <lineage>
        <taxon>Bacteria</taxon>
        <taxon>Pseudomonadati</taxon>
        <taxon>Chlamydiota</taxon>
        <taxon>Chlamydiia</taxon>
        <taxon>Parachlamydiales</taxon>
        <taxon>Parachlamydiaceae</taxon>
        <taxon>Parachlamydia</taxon>
    </lineage>
</organism>
<dbReference type="Pfam" id="PF02913">
    <property type="entry name" value="FAD-oxidase_C"/>
    <property type="match status" value="1"/>
</dbReference>